<gene>
    <name evidence="6" type="ORF">ACFFVI_03075</name>
</gene>
<keyword evidence="2" id="KW-0805">Transcription regulation</keyword>
<dbReference type="PROSITE" id="PS50932">
    <property type="entry name" value="HTH_LACI_2"/>
    <property type="match status" value="1"/>
</dbReference>
<evidence type="ECO:0000313" key="7">
    <source>
        <dbReference type="Proteomes" id="UP001589748"/>
    </source>
</evidence>
<feature type="domain" description="HTH lacI-type" evidence="5">
    <location>
        <begin position="1"/>
        <end position="50"/>
    </location>
</feature>
<dbReference type="Gene3D" id="3.40.50.2300">
    <property type="match status" value="2"/>
</dbReference>
<organism evidence="6 7">
    <name type="scientific">Kineococcus gynurae</name>
    <dbReference type="NCBI Taxonomy" id="452979"/>
    <lineage>
        <taxon>Bacteria</taxon>
        <taxon>Bacillati</taxon>
        <taxon>Actinomycetota</taxon>
        <taxon>Actinomycetes</taxon>
        <taxon>Kineosporiales</taxon>
        <taxon>Kineosporiaceae</taxon>
        <taxon>Kineococcus</taxon>
    </lineage>
</organism>
<dbReference type="InterPro" id="IPR028082">
    <property type="entry name" value="Peripla_BP_I"/>
</dbReference>
<evidence type="ECO:0000259" key="5">
    <source>
        <dbReference type="PROSITE" id="PS50932"/>
    </source>
</evidence>
<protein>
    <submittedName>
        <fullName evidence="6">LacI family DNA-binding transcriptional regulator</fullName>
    </submittedName>
</protein>
<comment type="caution">
    <text evidence="6">The sequence shown here is derived from an EMBL/GenBank/DDBJ whole genome shotgun (WGS) entry which is preliminary data.</text>
</comment>
<evidence type="ECO:0000256" key="1">
    <source>
        <dbReference type="ARBA" id="ARBA00022491"/>
    </source>
</evidence>
<dbReference type="RefSeq" id="WP_380140274.1">
    <property type="nucleotide sequence ID" value="NZ_JBHLUI010000012.1"/>
</dbReference>
<reference evidence="6 7" key="1">
    <citation type="submission" date="2024-09" db="EMBL/GenBank/DDBJ databases">
        <authorList>
            <person name="Sun Q."/>
            <person name="Mori K."/>
        </authorList>
    </citation>
    <scope>NUCLEOTIDE SEQUENCE [LARGE SCALE GENOMIC DNA]</scope>
    <source>
        <strain evidence="6 7">TISTR 1856</strain>
    </source>
</reference>
<keyword evidence="7" id="KW-1185">Reference proteome</keyword>
<dbReference type="Proteomes" id="UP001589748">
    <property type="component" value="Unassembled WGS sequence"/>
</dbReference>
<evidence type="ECO:0000313" key="6">
    <source>
        <dbReference type="EMBL" id="MFB9375944.1"/>
    </source>
</evidence>
<dbReference type="SMART" id="SM00354">
    <property type="entry name" value="HTH_LACI"/>
    <property type="match status" value="1"/>
</dbReference>
<dbReference type="InterPro" id="IPR046335">
    <property type="entry name" value="LacI/GalR-like_sensor"/>
</dbReference>
<sequence length="358" mass="37335">MAAAAGVSIATVSRVLRTPDAVRETTRGKVLAVVADLGYVPSGNARALAGRRTGVLGLLFPGHDAIDADPDPGSAGPVVGGVTVRDDRGAPVAGGGPGSPFYFDEVLRGAEIEAWRQGFALLVAAGRGPSVEVLLNDVAGRVDGLAVVARTVPAELLTRVNRRVPVVVLADTVHRDEFDHVGVDNAEGMRVLAGHVLQTLGVRDVVYVAGPSDSPDEHERFEGFRAALAAAGLPRRAVPVLRGDFSRGRAAELMAELLAERVPRAVVCANDQTALGVLDATRARGLSVPGDVLVTGFDGIEATRFSDPPLTTVAQPMVQLGRAAVRSVVDRLSGPQTPPRSVRLPVEVLLRESCPPAR</sequence>
<dbReference type="InterPro" id="IPR010982">
    <property type="entry name" value="Lambda_DNA-bd_dom_sf"/>
</dbReference>
<keyword evidence="4" id="KW-0804">Transcription</keyword>
<keyword evidence="3 6" id="KW-0238">DNA-binding</keyword>
<dbReference type="PANTHER" id="PTHR30146">
    <property type="entry name" value="LACI-RELATED TRANSCRIPTIONAL REPRESSOR"/>
    <property type="match status" value="1"/>
</dbReference>
<dbReference type="InterPro" id="IPR000843">
    <property type="entry name" value="HTH_LacI"/>
</dbReference>
<evidence type="ECO:0000256" key="2">
    <source>
        <dbReference type="ARBA" id="ARBA00023015"/>
    </source>
</evidence>
<dbReference type="Pfam" id="PF00356">
    <property type="entry name" value="LacI"/>
    <property type="match status" value="1"/>
</dbReference>
<name>A0ABV5LPG6_9ACTN</name>
<dbReference type="PANTHER" id="PTHR30146:SF148">
    <property type="entry name" value="HTH-TYPE TRANSCRIPTIONAL REPRESSOR PURR-RELATED"/>
    <property type="match status" value="1"/>
</dbReference>
<dbReference type="GO" id="GO:0003677">
    <property type="term" value="F:DNA binding"/>
    <property type="evidence" value="ECO:0007669"/>
    <property type="project" value="UniProtKB-KW"/>
</dbReference>
<dbReference type="EMBL" id="JBHMDM010000001">
    <property type="protein sequence ID" value="MFB9375944.1"/>
    <property type="molecule type" value="Genomic_DNA"/>
</dbReference>
<evidence type="ECO:0000256" key="3">
    <source>
        <dbReference type="ARBA" id="ARBA00023125"/>
    </source>
</evidence>
<dbReference type="Pfam" id="PF13377">
    <property type="entry name" value="Peripla_BP_3"/>
    <property type="match status" value="1"/>
</dbReference>
<dbReference type="SUPFAM" id="SSF47413">
    <property type="entry name" value="lambda repressor-like DNA-binding domains"/>
    <property type="match status" value="1"/>
</dbReference>
<accession>A0ABV5LPG6</accession>
<dbReference type="CDD" id="cd06267">
    <property type="entry name" value="PBP1_LacI_sugar_binding-like"/>
    <property type="match status" value="1"/>
</dbReference>
<dbReference type="CDD" id="cd01392">
    <property type="entry name" value="HTH_LacI"/>
    <property type="match status" value="1"/>
</dbReference>
<proteinExistence type="predicted"/>
<evidence type="ECO:0000256" key="4">
    <source>
        <dbReference type="ARBA" id="ARBA00023163"/>
    </source>
</evidence>
<keyword evidence="1" id="KW-0678">Repressor</keyword>
<dbReference type="SUPFAM" id="SSF53822">
    <property type="entry name" value="Periplasmic binding protein-like I"/>
    <property type="match status" value="1"/>
</dbReference>
<dbReference type="Gene3D" id="1.10.260.40">
    <property type="entry name" value="lambda repressor-like DNA-binding domains"/>
    <property type="match status" value="1"/>
</dbReference>